<dbReference type="RefSeq" id="XP_001314223.1">
    <property type="nucleotide sequence ID" value="XM_001314209.1"/>
</dbReference>
<reference evidence="1" key="1">
    <citation type="submission" date="2006-10" db="EMBL/GenBank/DDBJ databases">
        <authorList>
            <person name="Amadeo P."/>
            <person name="Zhao Q."/>
            <person name="Wortman J."/>
            <person name="Fraser-Liggett C."/>
            <person name="Carlton J."/>
        </authorList>
    </citation>
    <scope>NUCLEOTIDE SEQUENCE</scope>
    <source>
        <strain evidence="1">G3</strain>
    </source>
</reference>
<dbReference type="AlphaFoldDB" id="A2F0K2"/>
<dbReference type="KEGG" id="tva:4759408"/>
<accession>A2F0K2</accession>
<organism evidence="1 2">
    <name type="scientific">Trichomonas vaginalis (strain ATCC PRA-98 / G3)</name>
    <dbReference type="NCBI Taxonomy" id="412133"/>
    <lineage>
        <taxon>Eukaryota</taxon>
        <taxon>Metamonada</taxon>
        <taxon>Parabasalia</taxon>
        <taxon>Trichomonadida</taxon>
        <taxon>Trichomonadidae</taxon>
        <taxon>Trichomonas</taxon>
    </lineage>
</organism>
<reference evidence="1" key="2">
    <citation type="journal article" date="2007" name="Science">
        <title>Draft genome sequence of the sexually transmitted pathogen Trichomonas vaginalis.</title>
        <authorList>
            <person name="Carlton J.M."/>
            <person name="Hirt R.P."/>
            <person name="Silva J.C."/>
            <person name="Delcher A.L."/>
            <person name="Schatz M."/>
            <person name="Zhao Q."/>
            <person name="Wortman J.R."/>
            <person name="Bidwell S.L."/>
            <person name="Alsmark U.C.M."/>
            <person name="Besteiro S."/>
            <person name="Sicheritz-Ponten T."/>
            <person name="Noel C.J."/>
            <person name="Dacks J.B."/>
            <person name="Foster P.G."/>
            <person name="Simillion C."/>
            <person name="Van de Peer Y."/>
            <person name="Miranda-Saavedra D."/>
            <person name="Barton G.J."/>
            <person name="Westrop G.D."/>
            <person name="Mueller S."/>
            <person name="Dessi D."/>
            <person name="Fiori P.L."/>
            <person name="Ren Q."/>
            <person name="Paulsen I."/>
            <person name="Zhang H."/>
            <person name="Bastida-Corcuera F.D."/>
            <person name="Simoes-Barbosa A."/>
            <person name="Brown M.T."/>
            <person name="Hayes R.D."/>
            <person name="Mukherjee M."/>
            <person name="Okumura C.Y."/>
            <person name="Schneider R."/>
            <person name="Smith A.J."/>
            <person name="Vanacova S."/>
            <person name="Villalvazo M."/>
            <person name="Haas B.J."/>
            <person name="Pertea M."/>
            <person name="Feldblyum T.V."/>
            <person name="Utterback T.R."/>
            <person name="Shu C.L."/>
            <person name="Osoegawa K."/>
            <person name="de Jong P.J."/>
            <person name="Hrdy I."/>
            <person name="Horvathova L."/>
            <person name="Zubacova Z."/>
            <person name="Dolezal P."/>
            <person name="Malik S.B."/>
            <person name="Logsdon J.M. Jr."/>
            <person name="Henze K."/>
            <person name="Gupta A."/>
            <person name="Wang C.C."/>
            <person name="Dunne R.L."/>
            <person name="Upcroft J.A."/>
            <person name="Upcroft P."/>
            <person name="White O."/>
            <person name="Salzberg S.L."/>
            <person name="Tang P."/>
            <person name="Chiu C.-H."/>
            <person name="Lee Y.-S."/>
            <person name="Embley T.M."/>
            <person name="Coombs G.H."/>
            <person name="Mottram J.C."/>
            <person name="Tachezy J."/>
            <person name="Fraser-Liggett C.M."/>
            <person name="Johnson P.J."/>
        </authorList>
    </citation>
    <scope>NUCLEOTIDE SEQUENCE [LARGE SCALE GENOMIC DNA]</scope>
    <source>
        <strain evidence="1">G3</strain>
    </source>
</reference>
<protein>
    <submittedName>
        <fullName evidence="1">Uncharacterized protein</fullName>
    </submittedName>
</protein>
<dbReference type="InParanoid" id="A2F0K2"/>
<evidence type="ECO:0000313" key="1">
    <source>
        <dbReference type="EMBL" id="EAY01582.1"/>
    </source>
</evidence>
<name>A2F0K2_TRIV3</name>
<dbReference type="VEuPathDB" id="TrichDB:TVAGG3_0328710"/>
<dbReference type="EMBL" id="DS113563">
    <property type="protein sequence ID" value="EAY01582.1"/>
    <property type="molecule type" value="Genomic_DNA"/>
</dbReference>
<evidence type="ECO:0000313" key="2">
    <source>
        <dbReference type="Proteomes" id="UP000001542"/>
    </source>
</evidence>
<sequence length="752" mass="86801">MDSFDALINEIKISGNYDDMFDSFIDLLGSDSIPIDKQPELLQQSQKLIHIILSLSGISSTERERVLLCIQRLATIFGMSFCSGVTMYKEPLLLLFEKNENFYTGNEQATASFKEFVRYFMDIVFGEFQSLFIENYTIENLIFMAKIVLAVQSSIEASESIQIFEELADTINKSLQTLINSEINVSKEDLNTIFEFCFNSKKCYSNLLILAGKYLNGNVFDTKFVAVKNITKLANLDDNSCFIEWAEKSFFTEFISRKDLHEELYSHLITPATKYFEKHKLSIEEIKNLYGSVNSMPIGIRESYIKLIASVISKSTEIAQSFIEDARKTEITIETANLFFHILTNGEDLNEDILTALIDISLSKGMIDGFKVNWKKICSIDKYQNVLSKYLSKSIENHLFNTDVYIALIKSCLPQNIAIDVYKAILEQMKNDDPEILKLLQYIDIDLVIEKFTECLEFMIPIFCKTKSILSSNILLNVTNGKINIDHSVIFKWIDILNENIEYTLTENLPFINRLAFELARSICINSSTIFVYNTTNNKFDAKAFGPLMKILDRQDLKDKNLNYFLRGMIKFVNQLKTDGYRQMFKLLSDLKSVNKVILLQALVRLCNCLIIQPHVDTLVESYYSDIKCIIGDEVYYAPRNYLINKILKKQYSKAHGNVPFKLKDDKSKGEATTKSFVVHFIAEPHPTKKKPEIINYDDQTDVLEDIREKLIDILNDEEKDEYAFKALAFMKKVKYDDVLEKLKENEKNKFR</sequence>
<gene>
    <name evidence="1" type="ORF">TVAG_025800</name>
</gene>
<dbReference type="VEuPathDB" id="TrichDB:TVAG_025800"/>
<dbReference type="Proteomes" id="UP000001542">
    <property type="component" value="Unassembled WGS sequence"/>
</dbReference>
<keyword evidence="2" id="KW-1185">Reference proteome</keyword>
<proteinExistence type="predicted"/>